<dbReference type="SUPFAM" id="SSF51735">
    <property type="entry name" value="NAD(P)-binding Rossmann-fold domains"/>
    <property type="match status" value="1"/>
</dbReference>
<organism evidence="3 4">
    <name type="scientific">Cognatishimia coralii</name>
    <dbReference type="NCBI Taxonomy" id="3083254"/>
    <lineage>
        <taxon>Bacteria</taxon>
        <taxon>Pseudomonadati</taxon>
        <taxon>Pseudomonadota</taxon>
        <taxon>Alphaproteobacteria</taxon>
        <taxon>Rhodobacterales</taxon>
        <taxon>Paracoccaceae</taxon>
        <taxon>Cognatishimia</taxon>
    </lineage>
</organism>
<dbReference type="Gene3D" id="3.40.50.720">
    <property type="entry name" value="NAD(P)-binding Rossmann-like Domain"/>
    <property type="match status" value="1"/>
</dbReference>
<dbReference type="PANTHER" id="PTHR24320">
    <property type="entry name" value="RETINOL DEHYDROGENASE"/>
    <property type="match status" value="1"/>
</dbReference>
<evidence type="ECO:0000313" key="4">
    <source>
        <dbReference type="Proteomes" id="UP001368270"/>
    </source>
</evidence>
<gene>
    <name evidence="3" type="ORF">WG622_13555</name>
</gene>
<dbReference type="RefSeq" id="WP_339404102.1">
    <property type="nucleotide sequence ID" value="NZ_JBBGAZ010000007.1"/>
</dbReference>
<proteinExistence type="inferred from homology"/>
<dbReference type="PRINTS" id="PR00081">
    <property type="entry name" value="GDHRDH"/>
</dbReference>
<evidence type="ECO:0000256" key="1">
    <source>
        <dbReference type="ARBA" id="ARBA00006484"/>
    </source>
</evidence>
<keyword evidence="2" id="KW-0560">Oxidoreductase</keyword>
<reference evidence="3 4" key="1">
    <citation type="submission" date="2024-03" db="EMBL/GenBank/DDBJ databases">
        <title>Cognatishimia coralii sp. nov., a marine bacterium isolated from coral surrounding seawater.</title>
        <authorList>
            <person name="Liu X."/>
            <person name="Liu S."/>
            <person name="Sun H."/>
            <person name="Zhang Y."/>
        </authorList>
    </citation>
    <scope>NUCLEOTIDE SEQUENCE [LARGE SCALE GENOMIC DNA]</scope>
    <source>
        <strain evidence="3 4">D5M38</strain>
    </source>
</reference>
<dbReference type="Pfam" id="PF00106">
    <property type="entry name" value="adh_short"/>
    <property type="match status" value="1"/>
</dbReference>
<dbReference type="InterPro" id="IPR036291">
    <property type="entry name" value="NAD(P)-bd_dom_sf"/>
</dbReference>
<comment type="caution">
    <text evidence="3">The sequence shown here is derived from an EMBL/GenBank/DDBJ whole genome shotgun (WGS) entry which is preliminary data.</text>
</comment>
<evidence type="ECO:0000256" key="2">
    <source>
        <dbReference type="ARBA" id="ARBA00023002"/>
    </source>
</evidence>
<sequence>MPLDTKHFDSWLSHVPDAHGTTMAITGTTSGVGYWAAVFAIRKNVKALLLLNRDSKRAVDARTQLEQEKAAAGSTTEIFSISCDLKDVASVKAAAAQVNAICKDYGGLNVLANNAGFGPVADTRSDAGYDIQMQVNFFSHYVLAQGLMPSFDLAIEQGGEVRICQQSSGIRYQSSKLMLEQKYFETSEPGTLGGSGVNGSMERYRQSKIACVAFALKLNKMLAARGYDTTKIKSVAAEPGFAETNLVSNSVSGNTFFIGQLSKVVIRVMALFMKRQTAADGSLPIVQASLGADVSSGDFYMPKDGNTGTPVTSIAGGVLDKGDAAQEQYGLQEAGQDLCWDMSEKAYGDFFEFSKMS</sequence>
<dbReference type="PANTHER" id="PTHR24320:SF148">
    <property type="entry name" value="NAD(P)-BINDING ROSSMANN-FOLD SUPERFAMILY PROTEIN"/>
    <property type="match status" value="1"/>
</dbReference>
<dbReference type="EMBL" id="JBBGAZ010000007">
    <property type="protein sequence ID" value="MEJ5219277.1"/>
    <property type="molecule type" value="Genomic_DNA"/>
</dbReference>
<protein>
    <submittedName>
        <fullName evidence="3">SDR family NAD(P)-dependent oxidoreductase</fullName>
    </submittedName>
</protein>
<dbReference type="Proteomes" id="UP001368270">
    <property type="component" value="Unassembled WGS sequence"/>
</dbReference>
<accession>A0ABU8QIM4</accession>
<keyword evidence="4" id="KW-1185">Reference proteome</keyword>
<name>A0ABU8QIM4_9RHOB</name>
<dbReference type="InterPro" id="IPR002347">
    <property type="entry name" value="SDR_fam"/>
</dbReference>
<comment type="similarity">
    <text evidence="1">Belongs to the short-chain dehydrogenases/reductases (SDR) family.</text>
</comment>
<evidence type="ECO:0000313" key="3">
    <source>
        <dbReference type="EMBL" id="MEJ5219277.1"/>
    </source>
</evidence>